<comment type="similarity">
    <text evidence="1">Belongs to the TfdA dioxygenase family.</text>
</comment>
<gene>
    <name evidence="7" type="ORF">V1264_023443</name>
</gene>
<evidence type="ECO:0000256" key="3">
    <source>
        <dbReference type="ARBA" id="ARBA00022964"/>
    </source>
</evidence>
<proteinExistence type="inferred from homology"/>
<evidence type="ECO:0000256" key="5">
    <source>
        <dbReference type="ARBA" id="ARBA00023004"/>
    </source>
</evidence>
<dbReference type="InterPro" id="IPR051178">
    <property type="entry name" value="TfdA_dioxygenase"/>
</dbReference>
<protein>
    <recommendedName>
        <fullName evidence="6">TauD/TfdA-like domain-containing protein</fullName>
    </recommendedName>
</protein>
<keyword evidence="4" id="KW-0560">Oxidoreductase</keyword>
<evidence type="ECO:0000256" key="2">
    <source>
        <dbReference type="ARBA" id="ARBA00022723"/>
    </source>
</evidence>
<comment type="caution">
    <text evidence="7">The sequence shown here is derived from an EMBL/GenBank/DDBJ whole genome shotgun (WGS) entry which is preliminary data.</text>
</comment>
<keyword evidence="5" id="KW-0408">Iron</keyword>
<dbReference type="Proteomes" id="UP001374579">
    <property type="component" value="Unassembled WGS sequence"/>
</dbReference>
<dbReference type="SUPFAM" id="SSF51197">
    <property type="entry name" value="Clavaminate synthase-like"/>
    <property type="match status" value="1"/>
</dbReference>
<keyword evidence="2" id="KW-0479">Metal-binding</keyword>
<evidence type="ECO:0000259" key="6">
    <source>
        <dbReference type="Pfam" id="PF02668"/>
    </source>
</evidence>
<dbReference type="PANTHER" id="PTHR43779">
    <property type="entry name" value="DIOXYGENASE RV0097-RELATED"/>
    <property type="match status" value="1"/>
</dbReference>
<dbReference type="GO" id="GO:0051213">
    <property type="term" value="F:dioxygenase activity"/>
    <property type="evidence" value="ECO:0007669"/>
    <property type="project" value="UniProtKB-KW"/>
</dbReference>
<keyword evidence="3" id="KW-0223">Dioxygenase</keyword>
<dbReference type="PANTHER" id="PTHR43779:SF3">
    <property type="entry name" value="(3R)-3-[(CARBOXYMETHYL)AMINO]FATTY ACID OXYGENASE_DECARBOXYLASE"/>
    <property type="match status" value="1"/>
</dbReference>
<organism evidence="7 8">
    <name type="scientific">Littorina saxatilis</name>
    <dbReference type="NCBI Taxonomy" id="31220"/>
    <lineage>
        <taxon>Eukaryota</taxon>
        <taxon>Metazoa</taxon>
        <taxon>Spiralia</taxon>
        <taxon>Lophotrochozoa</taxon>
        <taxon>Mollusca</taxon>
        <taxon>Gastropoda</taxon>
        <taxon>Caenogastropoda</taxon>
        <taxon>Littorinimorpha</taxon>
        <taxon>Littorinoidea</taxon>
        <taxon>Littorinidae</taxon>
        <taxon>Littorina</taxon>
    </lineage>
</organism>
<dbReference type="EMBL" id="JBAMIC010000011">
    <property type="protein sequence ID" value="KAK7100498.1"/>
    <property type="molecule type" value="Genomic_DNA"/>
</dbReference>
<keyword evidence="8" id="KW-1185">Reference proteome</keyword>
<evidence type="ECO:0000313" key="7">
    <source>
        <dbReference type="EMBL" id="KAK7100498.1"/>
    </source>
</evidence>
<dbReference type="InterPro" id="IPR003819">
    <property type="entry name" value="TauD/TfdA-like"/>
</dbReference>
<dbReference type="Pfam" id="PF02668">
    <property type="entry name" value="TauD"/>
    <property type="match status" value="1"/>
</dbReference>
<name>A0AAN9B837_9CAEN</name>
<dbReference type="Gene3D" id="3.60.130.10">
    <property type="entry name" value="Clavaminate synthase-like"/>
    <property type="match status" value="1"/>
</dbReference>
<evidence type="ECO:0000313" key="8">
    <source>
        <dbReference type="Proteomes" id="UP001374579"/>
    </source>
</evidence>
<dbReference type="InterPro" id="IPR042098">
    <property type="entry name" value="TauD-like_sf"/>
</dbReference>
<dbReference type="AlphaFoldDB" id="A0AAN9B837"/>
<evidence type="ECO:0000256" key="1">
    <source>
        <dbReference type="ARBA" id="ARBA00005896"/>
    </source>
</evidence>
<accession>A0AAN9B837</accession>
<dbReference type="GO" id="GO:0046872">
    <property type="term" value="F:metal ion binding"/>
    <property type="evidence" value="ECO:0007669"/>
    <property type="project" value="UniProtKB-KW"/>
</dbReference>
<feature type="domain" description="TauD/TfdA-like" evidence="6">
    <location>
        <begin position="54"/>
        <end position="288"/>
    </location>
</feature>
<reference evidence="7 8" key="1">
    <citation type="submission" date="2024-02" db="EMBL/GenBank/DDBJ databases">
        <title>Chromosome-scale genome assembly of the rough periwinkle Littorina saxatilis.</title>
        <authorList>
            <person name="De Jode A."/>
            <person name="Faria R."/>
            <person name="Formenti G."/>
            <person name="Sims Y."/>
            <person name="Smith T.P."/>
            <person name="Tracey A."/>
            <person name="Wood J.M.D."/>
            <person name="Zagrodzka Z.B."/>
            <person name="Johannesson K."/>
            <person name="Butlin R.K."/>
            <person name="Leder E.H."/>
        </authorList>
    </citation>
    <scope>NUCLEOTIDE SEQUENCE [LARGE SCALE GENOMIC DNA]</scope>
    <source>
        <strain evidence="7">Snail1</strain>
        <tissue evidence="7">Muscle</tissue>
    </source>
</reference>
<sequence length="315" mass="36281">MNVWSGRLCPIRSLPKLNLLRLSRTFTILILNCQRSADNSVPKAQKTMEYKQAPIGVEVRGIDLKQLVPDNIVEQIKIDVHKHRLLIIKDQGIVSGDRHVEISQWFGELESTFYKHPKSPHPDVFRVSNDEEEGCRNVGRSGWHIDGSFMEKPFSFAIYHMVSVPKIGNTAFVPLKELVESLSPETRARWERLWRTDHQLQHIQPLVYPHPVTKDPTICFHLGMTGGFVWDYGTDEERSTDRRETAQILQEMHQEITKDNSRLIHSHKWEVGDFIISDNLAVGHEATPESQLPVSKVGLRVLHRTTIKGKWIPKK</sequence>
<evidence type="ECO:0000256" key="4">
    <source>
        <dbReference type="ARBA" id="ARBA00023002"/>
    </source>
</evidence>